<sequence>METFFEYNRYLHIAAGVVGFFVAPVALAMRKGGAAHRRWGRVFFWAMAVAGTTAIAGAQHIHSLFLLLTAVFSLYMAGFGYRSIFLKQLAWNACVAPFDWAVAGVGLVVFAGTVAYAFAAGNIPVGVFGGLGALTAARQLRGYAKAGHWAKNQWLLNHISGFMAGYIAAVSAFSVTSLRFIPFPYNFLWPTALGLPIIWWWQRRVRAGRATIAPGSGLSASPAPAPHK</sequence>
<gene>
    <name evidence="2" type="ORF">BEN49_04845</name>
</gene>
<dbReference type="RefSeq" id="WP_070741391.1">
    <property type="nucleotide sequence ID" value="NZ_MDZA01000055.1"/>
</dbReference>
<feature type="transmembrane region" description="Helical" evidence="1">
    <location>
        <begin position="183"/>
        <end position="201"/>
    </location>
</feature>
<comment type="caution">
    <text evidence="2">The sequence shown here is derived from an EMBL/GenBank/DDBJ whole genome shotgun (WGS) entry which is preliminary data.</text>
</comment>
<dbReference type="Proteomes" id="UP000177506">
    <property type="component" value="Unassembled WGS sequence"/>
</dbReference>
<feature type="transmembrane region" description="Helical" evidence="1">
    <location>
        <begin position="42"/>
        <end position="58"/>
    </location>
</feature>
<evidence type="ECO:0008006" key="4">
    <source>
        <dbReference type="Google" id="ProtNLM"/>
    </source>
</evidence>
<keyword evidence="3" id="KW-1185">Reference proteome</keyword>
<keyword evidence="1" id="KW-0472">Membrane</keyword>
<evidence type="ECO:0000313" key="2">
    <source>
        <dbReference type="EMBL" id="OGX91503.1"/>
    </source>
</evidence>
<feature type="transmembrane region" description="Helical" evidence="1">
    <location>
        <begin position="12"/>
        <end position="30"/>
    </location>
</feature>
<evidence type="ECO:0000256" key="1">
    <source>
        <dbReference type="SAM" id="Phobius"/>
    </source>
</evidence>
<feature type="transmembrane region" description="Helical" evidence="1">
    <location>
        <begin position="64"/>
        <end position="82"/>
    </location>
</feature>
<evidence type="ECO:0000313" key="3">
    <source>
        <dbReference type="Proteomes" id="UP000177506"/>
    </source>
</evidence>
<dbReference type="AlphaFoldDB" id="A0A1G1TKV0"/>
<feature type="transmembrane region" description="Helical" evidence="1">
    <location>
        <begin position="116"/>
        <end position="134"/>
    </location>
</feature>
<name>A0A1G1TKV0_9BACT</name>
<organism evidence="2 3">
    <name type="scientific">Hymenobacter coccineus</name>
    <dbReference type="NCBI Taxonomy" id="1908235"/>
    <lineage>
        <taxon>Bacteria</taxon>
        <taxon>Pseudomonadati</taxon>
        <taxon>Bacteroidota</taxon>
        <taxon>Cytophagia</taxon>
        <taxon>Cytophagales</taxon>
        <taxon>Hymenobacteraceae</taxon>
        <taxon>Hymenobacter</taxon>
    </lineage>
</organism>
<feature type="transmembrane region" description="Helical" evidence="1">
    <location>
        <begin position="155"/>
        <end position="177"/>
    </location>
</feature>
<reference evidence="2 3" key="1">
    <citation type="submission" date="2016-08" db="EMBL/GenBank/DDBJ databases">
        <title>Hymenobacter coccineus sp. nov., Hymenobacter lapidarius sp. nov. and Hymenobacter glacialis sp. nov., isolated from Antarctic soil.</title>
        <authorList>
            <person name="Sedlacek I."/>
            <person name="Kralova S."/>
            <person name="Kyrova K."/>
            <person name="Maslanova I."/>
            <person name="Stankova E."/>
            <person name="Vrbovska V."/>
            <person name="Nemec M."/>
            <person name="Bartak M."/>
            <person name="Svec P."/>
            <person name="Busse H.-J."/>
            <person name="Pantucek R."/>
        </authorList>
    </citation>
    <scope>NUCLEOTIDE SEQUENCE [LARGE SCALE GENOMIC DNA]</scope>
    <source>
        <strain evidence="2 3">CCM 8649</strain>
    </source>
</reference>
<protein>
    <recommendedName>
        <fullName evidence="4">DUF2306 domain-containing protein</fullName>
    </recommendedName>
</protein>
<keyword evidence="1" id="KW-0812">Transmembrane</keyword>
<dbReference type="EMBL" id="MDZA01000055">
    <property type="protein sequence ID" value="OGX91503.1"/>
    <property type="molecule type" value="Genomic_DNA"/>
</dbReference>
<accession>A0A1G1TKV0</accession>
<dbReference type="OrthoDB" id="5984490at2"/>
<proteinExistence type="predicted"/>
<keyword evidence="1" id="KW-1133">Transmembrane helix</keyword>